<proteinExistence type="predicted"/>
<dbReference type="Proteomes" id="UP001597369">
    <property type="component" value="Unassembled WGS sequence"/>
</dbReference>
<name>A0ABW4X3W3_9BACT</name>
<dbReference type="EMBL" id="JBHUHV010000058">
    <property type="protein sequence ID" value="MFD2069005.1"/>
    <property type="molecule type" value="Genomic_DNA"/>
</dbReference>
<evidence type="ECO:0000313" key="1">
    <source>
        <dbReference type="EMBL" id="MFD2069005.1"/>
    </source>
</evidence>
<dbReference type="PROSITE" id="PS51318">
    <property type="entry name" value="TAT"/>
    <property type="match status" value="1"/>
</dbReference>
<dbReference type="InterPro" id="IPR036291">
    <property type="entry name" value="NAD(P)-bd_dom_sf"/>
</dbReference>
<evidence type="ECO:0000313" key="2">
    <source>
        <dbReference type="Proteomes" id="UP001597369"/>
    </source>
</evidence>
<keyword evidence="2" id="KW-1185">Reference proteome</keyword>
<comment type="caution">
    <text evidence="1">The sequence shown here is derived from an EMBL/GenBank/DDBJ whole genome shotgun (WGS) entry which is preliminary data.</text>
</comment>
<dbReference type="Gene3D" id="3.40.50.720">
    <property type="entry name" value="NAD(P)-binding Rossmann-like Domain"/>
    <property type="match status" value="1"/>
</dbReference>
<dbReference type="RefSeq" id="WP_229957525.1">
    <property type="nucleotide sequence ID" value="NZ_JAJJWI010000001.1"/>
</dbReference>
<dbReference type="SUPFAM" id="SSF51735">
    <property type="entry name" value="NAD(P)-binding Rossmann-fold domains"/>
    <property type="match status" value="1"/>
</dbReference>
<reference evidence="2" key="1">
    <citation type="journal article" date="2019" name="Int. J. Syst. Evol. Microbiol.">
        <title>The Global Catalogue of Microorganisms (GCM) 10K type strain sequencing project: providing services to taxonomists for standard genome sequencing and annotation.</title>
        <authorList>
            <consortium name="The Broad Institute Genomics Platform"/>
            <consortium name="The Broad Institute Genome Sequencing Center for Infectious Disease"/>
            <person name="Wu L."/>
            <person name="Ma J."/>
        </authorList>
    </citation>
    <scope>NUCLEOTIDE SEQUENCE [LARGE SCALE GENOMIC DNA]</scope>
    <source>
        <strain evidence="2">JCM 16545</strain>
    </source>
</reference>
<accession>A0ABW4X3W3</accession>
<protein>
    <submittedName>
        <fullName evidence="1">Gfo/Idh/MocA family oxidoreductase</fullName>
    </submittedName>
</protein>
<dbReference type="InterPro" id="IPR006311">
    <property type="entry name" value="TAT_signal"/>
</dbReference>
<gene>
    <name evidence="1" type="ORF">ACFSKU_19100</name>
</gene>
<organism evidence="1 2">
    <name type="scientific">Pontibacter silvestris</name>
    <dbReference type="NCBI Taxonomy" id="2305183"/>
    <lineage>
        <taxon>Bacteria</taxon>
        <taxon>Pseudomonadati</taxon>
        <taxon>Bacteroidota</taxon>
        <taxon>Cytophagia</taxon>
        <taxon>Cytophagales</taxon>
        <taxon>Hymenobacteraceae</taxon>
        <taxon>Pontibacter</taxon>
    </lineage>
</organism>
<sequence>MPHPLQEFLHSRRSFLMKAGQSAAAASLTTMLPIVTASDSMAQGQAQLNQQDTLPPDKKLGWPLVGLGAFATEQLIPAFPLCKKSKLVALVSGDAAKAKRIANEQGIPEKNIYNYQNYDSIKNTLMLT</sequence>